<evidence type="ECO:0000313" key="1">
    <source>
        <dbReference type="EMBL" id="KAA6320178.1"/>
    </source>
</evidence>
<accession>A0A5J4QGY0</accession>
<comment type="caution">
    <text evidence="1">The sequence shown here is derived from an EMBL/GenBank/DDBJ whole genome shotgun (WGS) entry which is preliminary data.</text>
</comment>
<sequence length="105" mass="12290">MIVTFEKEYLRELYETGATTDKKHRFQPEISRKYKYCIGVLVGANNIKELFPIKALHYEKLLGDKEGISSIRVNLQYRIEFTVKETESETIATVCNIIELSNHYK</sequence>
<reference evidence="1" key="1">
    <citation type="submission" date="2019-03" db="EMBL/GenBank/DDBJ databases">
        <title>Single cell metagenomics reveals metabolic interactions within the superorganism composed of flagellate Streblomastix strix and complex community of Bacteroidetes bacteria on its surface.</title>
        <authorList>
            <person name="Treitli S.C."/>
            <person name="Kolisko M."/>
            <person name="Husnik F."/>
            <person name="Keeling P."/>
            <person name="Hampl V."/>
        </authorList>
    </citation>
    <scope>NUCLEOTIDE SEQUENCE</scope>
    <source>
        <strain evidence="1">STM</strain>
    </source>
</reference>
<dbReference type="EMBL" id="SNRY01003664">
    <property type="protein sequence ID" value="KAA6320178.1"/>
    <property type="molecule type" value="Genomic_DNA"/>
</dbReference>
<protein>
    <recommendedName>
        <fullName evidence="2">Toxin HigB-1</fullName>
    </recommendedName>
</protein>
<dbReference type="Gene3D" id="3.30.2310.20">
    <property type="entry name" value="RelE-like"/>
    <property type="match status" value="1"/>
</dbReference>
<dbReference type="Pfam" id="PF05015">
    <property type="entry name" value="HigB-like_toxin"/>
    <property type="match status" value="1"/>
</dbReference>
<dbReference type="SUPFAM" id="SSF143011">
    <property type="entry name" value="RelE-like"/>
    <property type="match status" value="1"/>
</dbReference>
<dbReference type="AlphaFoldDB" id="A0A5J4QGY0"/>
<name>A0A5J4QGY0_9ZZZZ</name>
<dbReference type="InterPro" id="IPR035093">
    <property type="entry name" value="RelE/ParE_toxin_dom_sf"/>
</dbReference>
<organism evidence="1">
    <name type="scientific">termite gut metagenome</name>
    <dbReference type="NCBI Taxonomy" id="433724"/>
    <lineage>
        <taxon>unclassified sequences</taxon>
        <taxon>metagenomes</taxon>
        <taxon>organismal metagenomes</taxon>
    </lineage>
</organism>
<dbReference type="InterPro" id="IPR007711">
    <property type="entry name" value="HigB-1"/>
</dbReference>
<proteinExistence type="predicted"/>
<gene>
    <name evidence="1" type="ORF">EZS27_030015</name>
</gene>
<evidence type="ECO:0008006" key="2">
    <source>
        <dbReference type="Google" id="ProtNLM"/>
    </source>
</evidence>